<evidence type="ECO:0000313" key="2">
    <source>
        <dbReference type="Proteomes" id="UP000003244"/>
    </source>
</evidence>
<accession>E0E3V5</accession>
<comment type="caution">
    <text evidence="1">The sequence shown here is derived from an EMBL/GenBank/DDBJ whole genome shotgun (WGS) entry which is preliminary data.</text>
</comment>
<keyword evidence="2" id="KW-1185">Reference proteome</keyword>
<dbReference type="AlphaFoldDB" id="E0E3V5"/>
<dbReference type="Proteomes" id="UP000003244">
    <property type="component" value="Unassembled WGS sequence"/>
</dbReference>
<sequence length="44" mass="5028">MFVTIENVGNVPIILSSCGRKINENNAIVDYTINQKIQDNTRKY</sequence>
<protein>
    <submittedName>
        <fullName evidence="1">Uncharacterized protein</fullName>
    </submittedName>
</protein>
<proteinExistence type="predicted"/>
<dbReference type="STRING" id="596315.HMPREF0634_0597"/>
<evidence type="ECO:0000313" key="1">
    <source>
        <dbReference type="EMBL" id="EFM64371.1"/>
    </source>
</evidence>
<dbReference type="EMBL" id="ADGQ01000060">
    <property type="protein sequence ID" value="EFM64371.1"/>
    <property type="molecule type" value="Genomic_DNA"/>
</dbReference>
<gene>
    <name evidence="1" type="ORF">HMPREF0634_0597</name>
</gene>
<organism evidence="1 2">
    <name type="scientific">Peptostreptococcus stomatis DSM 17678</name>
    <dbReference type="NCBI Taxonomy" id="596315"/>
    <lineage>
        <taxon>Bacteria</taxon>
        <taxon>Bacillati</taxon>
        <taxon>Bacillota</taxon>
        <taxon>Clostridia</taxon>
        <taxon>Peptostreptococcales</taxon>
        <taxon>Peptostreptococcaceae</taxon>
        <taxon>Peptostreptococcus</taxon>
    </lineage>
</organism>
<reference evidence="1 2" key="1">
    <citation type="submission" date="2010-08" db="EMBL/GenBank/DDBJ databases">
        <authorList>
            <person name="Harkins D.M."/>
            <person name="Madupu R."/>
            <person name="Durkin A.S."/>
            <person name="Torralba M."/>
            <person name="Methe B."/>
            <person name="Sutton G.G."/>
            <person name="Nelson K.E."/>
        </authorList>
    </citation>
    <scope>NUCLEOTIDE SEQUENCE [LARGE SCALE GENOMIC DNA]</scope>
    <source>
        <strain evidence="1 2">DSM 17678</strain>
    </source>
</reference>
<name>E0E3V5_9FIRM</name>